<evidence type="ECO:0000313" key="2">
    <source>
        <dbReference type="EMBL" id="RGP70248.1"/>
    </source>
</evidence>
<sequence length="852" mass="96606">MSSIKDPLEARCRRIWEGMCRDWATVVESKRKRDAQKQEDEKRRLMEADDSSEDGVVEDVDSDDDETPVESSDITMFVNDYNYEVNSVIDQLLEPLQEDRHQYWERMDVSLGRLFNCDIPSWEKSNLEPVTRAISIVKRLPKSSLPLSSDLWSTLESDVAEGAESSTHTSRESQWEKHEATTMVDSNTIRLALLTAFLGQKSHRGICDTADVYSNLLSEIMDRITAKKKSASMKDDRSLSDNSYHNARVFVWTAWQRWLQVSGYYLFGTRLGRERIDEDWDGPSSDKPYRDLESCAIGNSMQVVDQAEVACNYMCRHSFDLVRRSISGSHDLRTVIDRYNSQFGQENARCERKGSTWYPCKPSMAFCTRCIEASPEDQSAHDRECVGRCQKLVWDEESYRNVELGFGRSVDISLPRENATLKYRRATDLTLAISHVWSHGQGGRPEDGFNECLHNRYTAIASRLGCDSYWIDAACIPSDELLRAEAIKTINPTFTNSKVTLICDKDIMSIDVQDMSKEQCETLISVLLLSDWNIRAWTLLEGIRGNRSIHLLTKGNKPVPLKDVLSVLYEEGSIDLCGILLGSPHILPMGEEVKAVELEKAGVMLSRRFASRPGDDIIIWGLLCDDQVVVKKPDMFWRNRLNCSVKSGFLMSTCQRVKGVRGLSWAPSSPFADPLAMRISSASSTPSDIRIYAPYDGSGTDGVKPMEVSVRDCNTALHLRGYWCVYVVLASDLSQTPRIPNSCWDTAGKLLQSKEYKRVILIRPVFAPPYQLTDRQSSFTGSQHTIHEEDAPVAVCATKDDQETFDPHRLATELIETNELWGEEWEWKGVFKVAPAGSIKTSNFQVRILRII</sequence>
<proteinExistence type="predicted"/>
<comment type="caution">
    <text evidence="2">The sequence shown here is derived from an EMBL/GenBank/DDBJ whole genome shotgun (WGS) entry which is preliminary data.</text>
</comment>
<dbReference type="Proteomes" id="UP000266152">
    <property type="component" value="Unassembled WGS sequence"/>
</dbReference>
<keyword evidence="3" id="KW-1185">Reference proteome</keyword>
<evidence type="ECO:0000313" key="3">
    <source>
        <dbReference type="Proteomes" id="UP000266152"/>
    </source>
</evidence>
<reference evidence="2 3" key="1">
    <citation type="journal article" date="2018" name="PLoS Pathog.">
        <title>Evolution of structural diversity of trichothecenes, a family of toxins produced by plant pathogenic and entomopathogenic fungi.</title>
        <authorList>
            <person name="Proctor R.H."/>
            <person name="McCormick S.P."/>
            <person name="Kim H.S."/>
            <person name="Cardoza R.E."/>
            <person name="Stanley A.M."/>
            <person name="Lindo L."/>
            <person name="Kelly A."/>
            <person name="Brown D.W."/>
            <person name="Lee T."/>
            <person name="Vaughan M.M."/>
            <person name="Alexander N.J."/>
            <person name="Busman M."/>
            <person name="Gutierrez S."/>
        </authorList>
    </citation>
    <scope>NUCLEOTIDE SEQUENCE [LARGE SCALE GENOMIC DNA]</scope>
    <source>
        <strain evidence="2 3">NRRL 3299</strain>
    </source>
</reference>
<accession>A0A395SCW0</accession>
<feature type="compositionally biased region" description="Acidic residues" evidence="1">
    <location>
        <begin position="48"/>
        <end position="68"/>
    </location>
</feature>
<dbReference type="PANTHER" id="PTHR39596:SF4">
    <property type="entry name" value="HET DOMAIN PROTEIN (AFU_ORTHOLOGUE AFUA_3G03140)-RELATED"/>
    <property type="match status" value="1"/>
</dbReference>
<organism evidence="2 3">
    <name type="scientific">Fusarium sporotrichioides</name>
    <dbReference type="NCBI Taxonomy" id="5514"/>
    <lineage>
        <taxon>Eukaryota</taxon>
        <taxon>Fungi</taxon>
        <taxon>Dikarya</taxon>
        <taxon>Ascomycota</taxon>
        <taxon>Pezizomycotina</taxon>
        <taxon>Sordariomycetes</taxon>
        <taxon>Hypocreomycetidae</taxon>
        <taxon>Hypocreales</taxon>
        <taxon>Nectriaceae</taxon>
        <taxon>Fusarium</taxon>
    </lineage>
</organism>
<protein>
    <submittedName>
        <fullName evidence="2">Ca2+ transporting sarcoplasmic endoplasmic reticulum</fullName>
    </submittedName>
</protein>
<dbReference type="STRING" id="5514.A0A395SCW0"/>
<gene>
    <name evidence="2" type="ORF">FSPOR_4148</name>
</gene>
<dbReference type="PANTHER" id="PTHR39596">
    <property type="match status" value="1"/>
</dbReference>
<dbReference type="EMBL" id="PXOF01000053">
    <property type="protein sequence ID" value="RGP70248.1"/>
    <property type="molecule type" value="Genomic_DNA"/>
</dbReference>
<evidence type="ECO:0000256" key="1">
    <source>
        <dbReference type="SAM" id="MobiDB-lite"/>
    </source>
</evidence>
<dbReference type="AlphaFoldDB" id="A0A395SCW0"/>
<feature type="compositionally biased region" description="Basic and acidic residues" evidence="1">
    <location>
        <begin position="29"/>
        <end position="47"/>
    </location>
</feature>
<name>A0A395SCW0_FUSSP</name>
<feature type="region of interest" description="Disordered" evidence="1">
    <location>
        <begin position="29"/>
        <end position="70"/>
    </location>
</feature>